<gene>
    <name evidence="3" type="ORF">AA0114_g11608</name>
</gene>
<sequence>MLIHFETKRRWHITISTTRHNLVEDTTGPGAIPCICHGQFYAIPFDNAKSSSLQWFSKDLVGEERSSSNSVPTSRCRKFLQKICQFSIRTHRMDPQRYTNVNYDEPPPPYEYLQDQELPGSSIHELPDRHIPTQELEEFHGLTELEGSPTQASQASYPLSNEASERDMNTSPSVLQPSNPSEDQMLLWNLYTQQPFATAPSMTRDGQSHTSSPISPSTPDFDILGSVQYHPNRDVASGTVSPLESVSPYRGYWSKSHLVDIDCNYASRISLPTSSEASPVEFFRELGQQSETGNFNMQQDGYPSSAVSLPPTDNEQYNPNNDSLLAWDGVVLQPYGRSNSTARIPLGDYTYSDNLGWRYCGGDGIEETADEEAKHTVLAVSKPESSQAASNFFESQQPSRKYIELYDHQDPELRIASRPDDIDHPLVPCAQCNKTFSGRYGKGNLRRHVLAFHNPLATVLGTACRVCKKAYRRADATRKHEWNKHQISDAKPKKRAK</sequence>
<feature type="region of interest" description="Disordered" evidence="1">
    <location>
        <begin position="146"/>
        <end position="181"/>
    </location>
</feature>
<dbReference type="EMBL" id="PDXA01000063">
    <property type="protein sequence ID" value="RYN36546.1"/>
    <property type="molecule type" value="Genomic_DNA"/>
</dbReference>
<evidence type="ECO:0000259" key="2">
    <source>
        <dbReference type="PROSITE" id="PS00028"/>
    </source>
</evidence>
<feature type="compositionally biased region" description="Polar residues" evidence="1">
    <location>
        <begin position="148"/>
        <end position="162"/>
    </location>
</feature>
<feature type="domain" description="C2H2-type" evidence="2">
    <location>
        <begin position="464"/>
        <end position="485"/>
    </location>
</feature>
<reference evidence="4" key="1">
    <citation type="journal article" date="2019" name="bioRxiv">
        <title>Genomics, evolutionary history and diagnostics of the Alternaria alternata species group including apple and Asian pear pathotypes.</title>
        <authorList>
            <person name="Armitage A.D."/>
            <person name="Cockerton H.M."/>
            <person name="Sreenivasaprasad S."/>
            <person name="Woodhall J.W."/>
            <person name="Lane C.R."/>
            <person name="Harrison R.J."/>
            <person name="Clarkson J.P."/>
        </authorList>
    </citation>
    <scope>NUCLEOTIDE SEQUENCE [LARGE SCALE GENOMIC DNA]</scope>
    <source>
        <strain evidence="4">FERA 1082</strain>
    </source>
</reference>
<feature type="compositionally biased region" description="Low complexity" evidence="1">
    <location>
        <begin position="208"/>
        <end position="219"/>
    </location>
</feature>
<feature type="compositionally biased region" description="Basic and acidic residues" evidence="1">
    <location>
        <begin position="478"/>
        <end position="491"/>
    </location>
</feature>
<evidence type="ECO:0000313" key="4">
    <source>
        <dbReference type="Proteomes" id="UP000292402"/>
    </source>
</evidence>
<protein>
    <recommendedName>
        <fullName evidence="2">C2H2-type domain-containing protein</fullName>
    </recommendedName>
</protein>
<evidence type="ECO:0000313" key="3">
    <source>
        <dbReference type="EMBL" id="RYN36546.1"/>
    </source>
</evidence>
<organism evidence="3 4">
    <name type="scientific">Alternaria tenuissima</name>
    <dbReference type="NCBI Taxonomy" id="119927"/>
    <lineage>
        <taxon>Eukaryota</taxon>
        <taxon>Fungi</taxon>
        <taxon>Dikarya</taxon>
        <taxon>Ascomycota</taxon>
        <taxon>Pezizomycotina</taxon>
        <taxon>Dothideomycetes</taxon>
        <taxon>Pleosporomycetidae</taxon>
        <taxon>Pleosporales</taxon>
        <taxon>Pleosporineae</taxon>
        <taxon>Pleosporaceae</taxon>
        <taxon>Alternaria</taxon>
        <taxon>Alternaria sect. Alternaria</taxon>
        <taxon>Alternaria alternata complex</taxon>
    </lineage>
</organism>
<name>A0A4Q4M3J4_9PLEO</name>
<feature type="region of interest" description="Disordered" evidence="1">
    <location>
        <begin position="199"/>
        <end position="222"/>
    </location>
</feature>
<dbReference type="Gene3D" id="3.30.160.60">
    <property type="entry name" value="Classic Zinc Finger"/>
    <property type="match status" value="1"/>
</dbReference>
<evidence type="ECO:0000256" key="1">
    <source>
        <dbReference type="SAM" id="MobiDB-lite"/>
    </source>
</evidence>
<dbReference type="Proteomes" id="UP000292402">
    <property type="component" value="Unassembled WGS sequence"/>
</dbReference>
<accession>A0A4Q4M3J4</accession>
<proteinExistence type="predicted"/>
<dbReference type="AlphaFoldDB" id="A0A4Q4M3J4"/>
<feature type="compositionally biased region" description="Polar residues" evidence="1">
    <location>
        <begin position="169"/>
        <end position="181"/>
    </location>
</feature>
<feature type="region of interest" description="Disordered" evidence="1">
    <location>
        <begin position="478"/>
        <end position="497"/>
    </location>
</feature>
<dbReference type="PROSITE" id="PS00028">
    <property type="entry name" value="ZINC_FINGER_C2H2_1"/>
    <property type="match status" value="1"/>
</dbReference>
<comment type="caution">
    <text evidence="3">The sequence shown here is derived from an EMBL/GenBank/DDBJ whole genome shotgun (WGS) entry which is preliminary data.</text>
</comment>
<dbReference type="InterPro" id="IPR013087">
    <property type="entry name" value="Znf_C2H2_type"/>
</dbReference>